<feature type="transmembrane region" description="Helical" evidence="1">
    <location>
        <begin position="9"/>
        <end position="27"/>
    </location>
</feature>
<keyword evidence="1" id="KW-0812">Transmembrane</keyword>
<feature type="transmembrane region" description="Helical" evidence="1">
    <location>
        <begin position="90"/>
        <end position="111"/>
    </location>
</feature>
<keyword evidence="1" id="KW-0472">Membrane</keyword>
<feature type="transmembrane region" description="Helical" evidence="1">
    <location>
        <begin position="303"/>
        <end position="327"/>
    </location>
</feature>
<evidence type="ECO:0000313" key="2">
    <source>
        <dbReference type="EMBL" id="OGD65647.1"/>
    </source>
</evidence>
<name>A0A1F5EDX3_9BACT</name>
<sequence length="697" mass="79981">MAKRFFKSNWFVFVLYLILYFLIFSAYRKGIGQFWDWSWPVFDSQLRNIFSIESLSWVSSGLGRPLAYTSNYWSRLLLSSTGYLGLNPEVILYLLIVFMATVSSYFLYLISRIKSDKLLSVTVGLIAILNPAVLYKLISGHMGFFIAYPIFVGLIYFLTSKFKKDLKSYLILGLLLAFVGVQIQFFAFALLFVIVFFLIRKDLYSLKYSIVSVIIALLINLPWLSNFIVGANKVSSFSGQATSVAFDGAMRAKLLNIAVLAFSDATTIKYYFSKIEFAYFGLFTLGLIGIIVIAILRKKLGNILLWFILWAILLISSTGFFHSITFAPFSTFAPIFREVGHLAPIVVLFELSIIANAKIKNKYFYYPLLLYLIIFAVINGYTIATKLPKLDYEFAREKFQSFSTFWESDTSTYRVLSYPFFGQYSYFNQSKKDVRRRLIENSGTDSVMDNSGMESISNYIQPQEVRDSEQYKIVSTHDILGLKEKNVKYIFDFSDIWESNFERYSGAEIYDNDLSLIKNDPEFFEKLISANPGEIKQVADHIYEIVNAKPRIYSDGGAKVEFEKIDTTKYKIKVSNLSNAQNLNFLESYHEGWKIYPSTDNRLSITDKPIFDETHQNILGYANGWTIDPDEIKEELGSDQYQINDDGSIDIDLVLYFEPQNYFVIARTIAVASIFVSVTILLWLSFVRSKKTVGKAE</sequence>
<evidence type="ECO:0008006" key="4">
    <source>
        <dbReference type="Google" id="ProtNLM"/>
    </source>
</evidence>
<feature type="transmembrane region" description="Helical" evidence="1">
    <location>
        <begin position="662"/>
        <end position="686"/>
    </location>
</feature>
<accession>A0A1F5EDX3</accession>
<keyword evidence="1" id="KW-1133">Transmembrane helix</keyword>
<dbReference type="AlphaFoldDB" id="A0A1F5EDX3"/>
<organism evidence="2 3">
    <name type="scientific">Candidatus Berkelbacteria bacterium RIFOXYA2_FULL_43_10</name>
    <dbReference type="NCBI Taxonomy" id="1797472"/>
    <lineage>
        <taxon>Bacteria</taxon>
        <taxon>Candidatus Berkelbacteria</taxon>
    </lineage>
</organism>
<proteinExistence type="predicted"/>
<gene>
    <name evidence="2" type="ORF">A2215_01175</name>
</gene>
<protein>
    <recommendedName>
        <fullName evidence="4">Glycosyltransferase RgtA/B/C/D-like domain-containing protein</fullName>
    </recommendedName>
</protein>
<evidence type="ECO:0000256" key="1">
    <source>
        <dbReference type="SAM" id="Phobius"/>
    </source>
</evidence>
<feature type="transmembrane region" description="Helical" evidence="1">
    <location>
        <begin position="339"/>
        <end position="357"/>
    </location>
</feature>
<dbReference type="EMBL" id="MEZY01000008">
    <property type="protein sequence ID" value="OGD65647.1"/>
    <property type="molecule type" value="Genomic_DNA"/>
</dbReference>
<feature type="transmembrane region" description="Helical" evidence="1">
    <location>
        <begin position="364"/>
        <end position="384"/>
    </location>
</feature>
<feature type="transmembrane region" description="Helical" evidence="1">
    <location>
        <begin position="141"/>
        <end position="158"/>
    </location>
</feature>
<feature type="transmembrane region" description="Helical" evidence="1">
    <location>
        <begin position="170"/>
        <end position="198"/>
    </location>
</feature>
<comment type="caution">
    <text evidence="2">The sequence shown here is derived from an EMBL/GenBank/DDBJ whole genome shotgun (WGS) entry which is preliminary data.</text>
</comment>
<evidence type="ECO:0000313" key="3">
    <source>
        <dbReference type="Proteomes" id="UP000178583"/>
    </source>
</evidence>
<feature type="transmembrane region" description="Helical" evidence="1">
    <location>
        <begin position="278"/>
        <end position="296"/>
    </location>
</feature>
<dbReference type="Proteomes" id="UP000178583">
    <property type="component" value="Unassembled WGS sequence"/>
</dbReference>
<feature type="transmembrane region" description="Helical" evidence="1">
    <location>
        <begin position="210"/>
        <end position="231"/>
    </location>
</feature>
<reference evidence="2 3" key="1">
    <citation type="journal article" date="2016" name="Nat. Commun.">
        <title>Thousands of microbial genomes shed light on interconnected biogeochemical processes in an aquifer system.</title>
        <authorList>
            <person name="Anantharaman K."/>
            <person name="Brown C.T."/>
            <person name="Hug L.A."/>
            <person name="Sharon I."/>
            <person name="Castelle C.J."/>
            <person name="Probst A.J."/>
            <person name="Thomas B.C."/>
            <person name="Singh A."/>
            <person name="Wilkins M.J."/>
            <person name="Karaoz U."/>
            <person name="Brodie E.L."/>
            <person name="Williams K.H."/>
            <person name="Hubbard S.S."/>
            <person name="Banfield J.F."/>
        </authorList>
    </citation>
    <scope>NUCLEOTIDE SEQUENCE [LARGE SCALE GENOMIC DNA]</scope>
</reference>